<dbReference type="RefSeq" id="WP_165255183.1">
    <property type="nucleotide sequence ID" value="NZ_JAAKZY010000011.1"/>
</dbReference>
<proteinExistence type="predicted"/>
<dbReference type="PROSITE" id="PS51318">
    <property type="entry name" value="TAT"/>
    <property type="match status" value="1"/>
</dbReference>
<sequence>MLRHARTARSARRLALSLATLAVVGTSTATASAEASAPTAEARPATTREFDFGACPSLSELPAGADPGAWRCEAMNAVGHLTLGRIDQPLGKALTITFAEGTVNGEFHQVFGEMRAAPVRIRGTALTITPRYAGHSDFQSNDERRGELDLKFRLSGPAVPPGCSIGTDAAPVRLVLKETEAPTVVSPDPLVVSFGVEDKRFAGPTTSGCGRLGPVLDAALRLPSPGGANGIDLDARVAFRSYSEGE</sequence>
<dbReference type="InterPro" id="IPR006311">
    <property type="entry name" value="TAT_signal"/>
</dbReference>
<evidence type="ECO:0000256" key="1">
    <source>
        <dbReference type="SAM" id="SignalP"/>
    </source>
</evidence>
<evidence type="ECO:0000313" key="3">
    <source>
        <dbReference type="Proteomes" id="UP000472335"/>
    </source>
</evidence>
<feature type="chain" id="PRO_5026243144" description="Secreted protein" evidence="1">
    <location>
        <begin position="32"/>
        <end position="246"/>
    </location>
</feature>
<organism evidence="2 3">
    <name type="scientific">Streptomyces scabichelini</name>
    <dbReference type="NCBI Taxonomy" id="2711217"/>
    <lineage>
        <taxon>Bacteria</taxon>
        <taxon>Bacillati</taxon>
        <taxon>Actinomycetota</taxon>
        <taxon>Actinomycetes</taxon>
        <taxon>Kitasatosporales</taxon>
        <taxon>Streptomycetaceae</taxon>
        <taxon>Streptomyces</taxon>
    </lineage>
</organism>
<gene>
    <name evidence="2" type="ORF">G5C60_05805</name>
</gene>
<dbReference type="EMBL" id="JAAKZY010000011">
    <property type="protein sequence ID" value="NGO07173.1"/>
    <property type="molecule type" value="Genomic_DNA"/>
</dbReference>
<evidence type="ECO:0008006" key="4">
    <source>
        <dbReference type="Google" id="ProtNLM"/>
    </source>
</evidence>
<reference evidence="2 3" key="1">
    <citation type="submission" date="2020-02" db="EMBL/GenBank/DDBJ databases">
        <title>Whole-genome analyses of novel actinobacteria.</title>
        <authorList>
            <person name="Sahin N."/>
            <person name="Gencbay T."/>
        </authorList>
    </citation>
    <scope>NUCLEOTIDE SEQUENCE [LARGE SCALE GENOMIC DNA]</scope>
    <source>
        <strain evidence="2 3">HC44</strain>
    </source>
</reference>
<feature type="signal peptide" evidence="1">
    <location>
        <begin position="1"/>
        <end position="31"/>
    </location>
</feature>
<comment type="caution">
    <text evidence="2">The sequence shown here is derived from an EMBL/GenBank/DDBJ whole genome shotgun (WGS) entry which is preliminary data.</text>
</comment>
<keyword evidence="3" id="KW-1185">Reference proteome</keyword>
<keyword evidence="1" id="KW-0732">Signal</keyword>
<dbReference type="Proteomes" id="UP000472335">
    <property type="component" value="Unassembled WGS sequence"/>
</dbReference>
<name>A0A6G4UZW3_9ACTN</name>
<dbReference type="AlphaFoldDB" id="A0A6G4UZW3"/>
<evidence type="ECO:0000313" key="2">
    <source>
        <dbReference type="EMBL" id="NGO07173.1"/>
    </source>
</evidence>
<protein>
    <recommendedName>
        <fullName evidence="4">Secreted protein</fullName>
    </recommendedName>
</protein>
<accession>A0A6G4UZW3</accession>